<dbReference type="AlphaFoldDB" id="A0A1Q2MEK0"/>
<name>A0A1Q2MEK0_9BACT</name>
<evidence type="ECO:0008006" key="3">
    <source>
        <dbReference type="Google" id="ProtNLM"/>
    </source>
</evidence>
<gene>
    <name evidence="1" type="ORF">SMSP2_01443</name>
</gene>
<protein>
    <recommendedName>
        <fullName evidence="3">Thioredoxin domain-containing protein</fullName>
    </recommendedName>
</protein>
<sequence>MLYAGVLPAYFLIFAVCGVFGADIDFSLIDGQSVARCRIVYKDLSFEANVVLDAGQSGSVFLHENTGKMLEFASGDTLSMEFAGGAVLSNLKTTPMGLEFLEDLTKDFASELNEIPAVAMLGIDAFSGHTFTIDQARGKISLSNDPLTLEPQEPNVFAFNFERGRYGLVLNLKGPDGFDIKAGISTRRRETLIDTIAAELASDLDNNLGDISLGGITINDYTPLRATELSGGNPDMPDIILGNVFFESFAFSVDPVNDIIHFRQKIKTARSFPEQAFFDAVRDEDPDAIEEFINDSGRDNFYYQEAAASLAQMRLSQEPFDKSAWLRAVEHTVKAAQIERKSQVLINHCQSLRNSGKDPELVLVRQLLEQAKEWADDDINSRAPFEIQAQLGLAALELGEITQARRHMLSAVFGLPKEPRFNLWMGMVYEKMDKNLRAWSRYIISAMADDPPPEATPALDRLNNNIEFRKEFGMRDARELLEGHIPDFHPENRAQQRPAITTLEFFNSVDNPDCGAIALAVDGIGEYFSDYNVQVVKYHLSRPTGDPMETRISVTRADYYGVKTTPALFIDGKRVDLRGFKGMMPQDVFNGLLEGIENQDPAKRELMTNTTRKDGQIEVEFQPLVEGLEYQSAVLLVEGDVMSAGASGLWMYRNVVRHGIQSLFDEEKVTYTIPDVEALWEDIDTTIGQIEEKYSTSFITRPWYVDPDRCRIVVLIQEKESKRIVLSFEKAFEE</sequence>
<dbReference type="KEGG" id="pbas:SMSP2_01443"/>
<organism evidence="1 2">
    <name type="scientific">Limihaloglobus sulfuriphilus</name>
    <dbReference type="NCBI Taxonomy" id="1851148"/>
    <lineage>
        <taxon>Bacteria</taxon>
        <taxon>Pseudomonadati</taxon>
        <taxon>Planctomycetota</taxon>
        <taxon>Phycisphaerae</taxon>
        <taxon>Sedimentisphaerales</taxon>
        <taxon>Sedimentisphaeraceae</taxon>
        <taxon>Limihaloglobus</taxon>
    </lineage>
</organism>
<accession>A0A1Q2MEK0</accession>
<evidence type="ECO:0000313" key="1">
    <source>
        <dbReference type="EMBL" id="AQQ71079.1"/>
    </source>
</evidence>
<keyword evidence="2" id="KW-1185">Reference proteome</keyword>
<evidence type="ECO:0000313" key="2">
    <source>
        <dbReference type="Proteomes" id="UP000188181"/>
    </source>
</evidence>
<reference evidence="2" key="1">
    <citation type="submission" date="2017-02" db="EMBL/GenBank/DDBJ databases">
        <title>Comparative genomics and description of representatives of a novel lineage of planctomycetes thriving in anoxic sediments.</title>
        <authorList>
            <person name="Spring S."/>
            <person name="Bunk B."/>
            <person name="Sproer C."/>
        </authorList>
    </citation>
    <scope>NUCLEOTIDE SEQUENCE [LARGE SCALE GENOMIC DNA]</scope>
    <source>
        <strain evidence="2">SM-Chi-D1</strain>
    </source>
</reference>
<dbReference type="Proteomes" id="UP000188181">
    <property type="component" value="Chromosome"/>
</dbReference>
<proteinExistence type="predicted"/>
<dbReference type="STRING" id="1851148.SMSP2_01443"/>
<dbReference type="EMBL" id="CP019646">
    <property type="protein sequence ID" value="AQQ71079.1"/>
    <property type="molecule type" value="Genomic_DNA"/>
</dbReference>